<feature type="compositionally biased region" description="Polar residues" evidence="20">
    <location>
        <begin position="585"/>
        <end position="612"/>
    </location>
</feature>
<dbReference type="GO" id="GO:0070971">
    <property type="term" value="C:endoplasmic reticulum exit site"/>
    <property type="evidence" value="ECO:0007669"/>
    <property type="project" value="TreeGrafter"/>
</dbReference>
<dbReference type="PROSITE" id="PS50002">
    <property type="entry name" value="SH3"/>
    <property type="match status" value="1"/>
</dbReference>
<feature type="compositionally biased region" description="Basic and acidic residues" evidence="20">
    <location>
        <begin position="979"/>
        <end position="989"/>
    </location>
</feature>
<evidence type="ECO:0000256" key="10">
    <source>
        <dbReference type="ARBA" id="ARBA00022892"/>
    </source>
</evidence>
<feature type="region of interest" description="Disordered" evidence="20">
    <location>
        <begin position="1966"/>
        <end position="2423"/>
    </location>
</feature>
<dbReference type="SUPFAM" id="SSF50044">
    <property type="entry name" value="SH3-domain"/>
    <property type="match status" value="1"/>
</dbReference>
<feature type="chain" id="PRO_5041946695" description="Transport and Golgi organization protein 1 homolog" evidence="21">
    <location>
        <begin position="25"/>
        <end position="2423"/>
    </location>
</feature>
<dbReference type="GO" id="GO:0005789">
    <property type="term" value="C:endoplasmic reticulum membrane"/>
    <property type="evidence" value="ECO:0007669"/>
    <property type="project" value="UniProtKB-SubCell"/>
</dbReference>
<evidence type="ECO:0000256" key="11">
    <source>
        <dbReference type="ARBA" id="ARBA00022927"/>
    </source>
</evidence>
<keyword evidence="3" id="KW-0813">Transport</keyword>
<feature type="region of interest" description="Disordered" evidence="20">
    <location>
        <begin position="322"/>
        <end position="407"/>
    </location>
</feature>
<feature type="region of interest" description="Disordered" evidence="20">
    <location>
        <begin position="1752"/>
        <end position="1779"/>
    </location>
</feature>
<name>A0AAD1RGR7_PELCU</name>
<proteinExistence type="inferred from homology"/>
<feature type="signal peptide" evidence="21">
    <location>
        <begin position="1"/>
        <end position="24"/>
    </location>
</feature>
<dbReference type="FunFam" id="2.30.30.40:FF:000162">
    <property type="entry name" value="MIA SH3 domain ER export factor 3"/>
    <property type="match status" value="1"/>
</dbReference>
<keyword evidence="13 19" id="KW-0175">Coiled coil</keyword>
<evidence type="ECO:0000256" key="12">
    <source>
        <dbReference type="ARBA" id="ARBA00022989"/>
    </source>
</evidence>
<feature type="compositionally biased region" description="Polar residues" evidence="20">
    <location>
        <begin position="856"/>
        <end position="865"/>
    </location>
</feature>
<dbReference type="InterPro" id="IPR051500">
    <property type="entry name" value="cTAGE_MIA/OTOR"/>
</dbReference>
<feature type="compositionally biased region" description="Polar residues" evidence="20">
    <location>
        <begin position="917"/>
        <end position="926"/>
    </location>
</feature>
<evidence type="ECO:0000256" key="21">
    <source>
        <dbReference type="SAM" id="SignalP"/>
    </source>
</evidence>
<dbReference type="GO" id="GO:0006888">
    <property type="term" value="P:endoplasmic reticulum to Golgi vesicle-mediated transport"/>
    <property type="evidence" value="ECO:0007669"/>
    <property type="project" value="TreeGrafter"/>
</dbReference>
<accession>A0AAD1RGR7</accession>
<dbReference type="GO" id="GO:0035459">
    <property type="term" value="P:vesicle cargo loading"/>
    <property type="evidence" value="ECO:0007669"/>
    <property type="project" value="TreeGrafter"/>
</dbReference>
<evidence type="ECO:0000256" key="4">
    <source>
        <dbReference type="ARBA" id="ARBA00022481"/>
    </source>
</evidence>
<evidence type="ECO:0000256" key="20">
    <source>
        <dbReference type="SAM" id="MobiDB-lite"/>
    </source>
</evidence>
<feature type="region of interest" description="Disordered" evidence="20">
    <location>
        <begin position="786"/>
        <end position="1034"/>
    </location>
</feature>
<feature type="compositionally biased region" description="Basic and acidic residues" evidence="20">
    <location>
        <begin position="167"/>
        <end position="198"/>
    </location>
</feature>
<dbReference type="GO" id="GO:0048731">
    <property type="term" value="P:system development"/>
    <property type="evidence" value="ECO:0007669"/>
    <property type="project" value="UniProtKB-ARBA"/>
</dbReference>
<feature type="compositionally biased region" description="Low complexity" evidence="20">
    <location>
        <begin position="1997"/>
        <end position="2008"/>
    </location>
</feature>
<organism evidence="23 24">
    <name type="scientific">Pelobates cultripes</name>
    <name type="common">Western spadefoot toad</name>
    <dbReference type="NCBI Taxonomy" id="61616"/>
    <lineage>
        <taxon>Eukaryota</taxon>
        <taxon>Metazoa</taxon>
        <taxon>Chordata</taxon>
        <taxon>Craniata</taxon>
        <taxon>Vertebrata</taxon>
        <taxon>Euteleostomi</taxon>
        <taxon>Amphibia</taxon>
        <taxon>Batrachia</taxon>
        <taxon>Anura</taxon>
        <taxon>Pelobatoidea</taxon>
        <taxon>Pelobatidae</taxon>
        <taxon>Pelobates</taxon>
    </lineage>
</organism>
<feature type="domain" description="SH3" evidence="22">
    <location>
        <begin position="42"/>
        <end position="104"/>
    </location>
</feature>
<evidence type="ECO:0000256" key="2">
    <source>
        <dbReference type="ARBA" id="ARBA00022443"/>
    </source>
</evidence>
<sequence>MAAARPHIYLLLLLAAHMAPGSLTLDRRFSELKRCADPECSMLMVRGKALKDFTGPDCRFVNFKKDESVYVYYKLNGRSTDLWAGSVGSQFGYFPKDLVNIQQVYTDKDIEMPTDDTDFVCFDGGTDNFDNYNVDELLNKPKESTLGEEEDLENTAQLEHQPTLAKQLEEKEIAIVKPKEEARENQENKREVEERTDGSDSLAKENNIVPLSDKPEESTVPPTDNAEKSTLPPSGTDETVEDISVKIDTPVVNSQSENSQEENVALQISEDVIFEKPQVPDGEHANNGSITQGESTAPTEQNEQLDAYTLVDKARLQELKTNIGSLDDAIVSDDEETIHVTQEDKYTDEDFEDQSDSQEERKLTEDLDQPPSLPNEETGAKPVVLFENESIPPPQSEEKQVTPNEEVNARVDMGHATSLETEKNILTSWGDTFFAIVSGGEHTKEVTDLDGTDSEEEAEEDDNLEEDLSLTDDDSIYLIDMDKVGVKEYINGEPLTDFKDSVVPDLKDEQETISEFNNGESMQINKKSDVTTNAPADQEINVPTNGSTLPTIKIGSDPEIHAEKQDSSMQPIGISEETGIKDETSVNNIAEKNSKYSIGENQESKTHQSGSDLETDIETKEHDVEEETLSGTKFTDDDQVSLKAQNISAVEIPAVLQDSQLQSVDTDTREGVDAGEINMKHNFADTAILDDDKSVTTLTTEEVTAGSDKLDLSELLVEKEDKDIEPVKKDIEPFDEVVLESVNVPSDQLVIVSEVSELKELPVENENNKIEPLEVVVSEKGKPVIVTPADETPRDVNIAKSENAGGSMEKIIGQNDAHSTTKYMEIEKSSTSQTEQNKIENSDQHVKPKDVDYSPNLDNLDNVGQQIIVPESSEKLTEHGNKDKESSNLESVPIDVDDEDTEGLDAEQELLEDENAKNATLSQKLMENSGHDVLGTDNMRRTEESTISAQEPKPVEEEMDKETKLENEGVSLQKSPTENADKNTEELKHKTVSPTQENIKNIRVPEENSQDKLSEHHIDNPEQSETDDEKISDDSLTTGNYIQEETSYYESIKELSIIREYLDEDHVEQFRKYLNSENVFRVEAMFHDMEDELKRARQDNMRQDYIDKALDQILEASENNILDFVEQVLDQREVDAEEMVAVEKEMFDEEAMLLEDIQEIAYRMRQKYSTLSDSSVLAPGVVDDPEPSINIAEKDKHLKDNPDIKLVDSESNDTHSVVDEPDRGTKEEEADLINLSQVDRGESETDKVNAQHVDTRGEETGTVNEEQVDTGKKGTGTVNVPQVGTEDEGTGTMNVQQVDTEEETGTVYVPRLDTEEEETGTVTVPRVDTDEEENENVNLPRVDTEKEEDTKVNVPHVDIDKEDTGIGVVPQDDIHKGHSDLEEPHLEDVIGEETGTVKVPGLRDISEPPFTVKEVETELISPTKSFTQNMDLSVSGTTDVNEGGHVADTTIEEETGTENVDSQTTVSVSMIVSSMGNAFLTTKQSLGPVAGMLISALPEDLRPGADFHGVQWEVVISTLSVGIITVFIFFWRTCLSVKSRIYQVNEKQLAEKIANLMKEKSEALEKISEYEKKVKETKESETSTQQKSTDLLKEARSLKATVKELNANNKTLDSKMRDLMSELDGQKEENKKKQEMLYEGHKTIKRLEEQFEQHAAELSEFQIALNESKMREQKVRSDLRGVQEENARLKERKEQLLKEAEGWSERQRELDEQIHLQQKSHKDMEEALAYKENEIEVLTNCIMQLKQFEEDSAGDEGNWQESGDGELANGELPDTRKEKMKTQIKQMMDVSRVKTTLSIIEEEKDLYQRKLSDEISARHELEEQIKQLQHDGSALHSEKTHLDNECKTLRQKVEILTELYQQKEMALQKKLTQEEYDRQEKEQKLSVADEKAILASEEVKIYKQRIQEMEEELQKTERSFKNQIASHEKKAHENWLVARTAERTLAEEKRECANLRQKLIEVNQRIAALQRPSIVKPKPGRPDHQPPVRRGALSRDGSFGPSPVSGGAPSPPMMIEGPGRSASANLSRTESLKGDTSEVDAPPTSRRPPHDMSGRTSAPVELGHSANVLNSGPRTSSPSMTVDGMPNAPKEPEAFSTSASSPPEESRELMPGSKGPPSFPGTPVMNSPISQPPGRLIGQPPPRMHFGARSLPPQQRHGPPPAMRELPPMPLVPPDPRCFVRGPLGPREYLPGPSPFHGPRDFPMPPPGVRDFPPGPLPPGARDFPPGPPPPGARDFPPGPPPPGARDFPPGPPPPGARDFPPGPLPPGARDIPPGAPPTVPRDFLTRPPTPGARDFPPGVREFLPGPREIRPGLPPPGARDFPPGLPPSGAREYLPGPPHPGGREFRAGPPPSVSRENISGHFPPPGARDFMQGPPPGGVRHFPPGYHPGSLQGPSGPEQRFVPPGSQQPTQTDNEPIDNQKV</sequence>
<keyword evidence="11" id="KW-0653">Protein transport</keyword>
<evidence type="ECO:0000256" key="9">
    <source>
        <dbReference type="ARBA" id="ARBA00022824"/>
    </source>
</evidence>
<dbReference type="GO" id="GO:0009306">
    <property type="term" value="P:protein secretion"/>
    <property type="evidence" value="ECO:0007669"/>
    <property type="project" value="TreeGrafter"/>
</dbReference>
<keyword evidence="12" id="KW-1133">Transmembrane helix</keyword>
<evidence type="ECO:0000256" key="16">
    <source>
        <dbReference type="ARBA" id="ARBA00061139"/>
    </source>
</evidence>
<feature type="compositionally biased region" description="Basic and acidic residues" evidence="20">
    <location>
        <begin position="1003"/>
        <end position="1020"/>
    </location>
</feature>
<feature type="compositionally biased region" description="Basic and acidic residues" evidence="20">
    <location>
        <begin position="837"/>
        <end position="852"/>
    </location>
</feature>
<gene>
    <name evidence="23" type="ORF">PECUL_23A044699</name>
</gene>
<evidence type="ECO:0000256" key="5">
    <source>
        <dbReference type="ARBA" id="ARBA00022483"/>
    </source>
</evidence>
<feature type="coiled-coil region" evidence="19">
    <location>
        <begin position="1546"/>
        <end position="1713"/>
    </location>
</feature>
<feature type="compositionally biased region" description="Pro residues" evidence="20">
    <location>
        <begin position="2158"/>
        <end position="2176"/>
    </location>
</feature>
<feature type="region of interest" description="Disordered" evidence="20">
    <location>
        <begin position="441"/>
        <end position="466"/>
    </location>
</feature>
<feature type="compositionally biased region" description="Polar residues" evidence="20">
    <location>
        <begin position="2406"/>
        <end position="2415"/>
    </location>
</feature>
<comment type="subcellular location">
    <subcellularLocation>
        <location evidence="1">Endoplasmic reticulum membrane</location>
        <topology evidence="1">Single-pass membrane protein</topology>
    </subcellularLocation>
</comment>
<reference evidence="23" key="1">
    <citation type="submission" date="2022-03" db="EMBL/GenBank/DDBJ databases">
        <authorList>
            <person name="Alioto T."/>
            <person name="Alioto T."/>
            <person name="Gomez Garrido J."/>
        </authorList>
    </citation>
    <scope>NUCLEOTIDE SEQUENCE</scope>
</reference>
<dbReference type="Pfam" id="PF07653">
    <property type="entry name" value="SH3_2"/>
    <property type="match status" value="1"/>
</dbReference>
<dbReference type="SMART" id="SM00326">
    <property type="entry name" value="SH3"/>
    <property type="match status" value="1"/>
</dbReference>
<feature type="region of interest" description="Disordered" evidence="20">
    <location>
        <begin position="278"/>
        <end position="304"/>
    </location>
</feature>
<feature type="compositionally biased region" description="Basic and acidic residues" evidence="20">
    <location>
        <begin position="872"/>
        <end position="887"/>
    </location>
</feature>
<evidence type="ECO:0000259" key="22">
    <source>
        <dbReference type="PROSITE" id="PS50002"/>
    </source>
</evidence>
<evidence type="ECO:0000256" key="8">
    <source>
        <dbReference type="ARBA" id="ARBA00022729"/>
    </source>
</evidence>
<keyword evidence="6" id="KW-0597">Phosphoprotein</keyword>
<dbReference type="PANTHER" id="PTHR23158">
    <property type="entry name" value="MELANOMA INHIBITORY ACTIVITY-RELATED"/>
    <property type="match status" value="1"/>
</dbReference>
<feature type="coiled-coil region" evidence="19">
    <location>
        <begin position="1804"/>
        <end position="1965"/>
    </location>
</feature>
<evidence type="ECO:0000313" key="24">
    <source>
        <dbReference type="Proteomes" id="UP001295444"/>
    </source>
</evidence>
<dbReference type="Proteomes" id="UP001295444">
    <property type="component" value="Chromosome 02"/>
</dbReference>
<feature type="compositionally biased region" description="Acidic residues" evidence="20">
    <location>
        <begin position="346"/>
        <end position="357"/>
    </location>
</feature>
<feature type="region of interest" description="Disordered" evidence="20">
    <location>
        <begin position="1254"/>
        <end position="1290"/>
    </location>
</feature>
<dbReference type="InterPro" id="IPR036028">
    <property type="entry name" value="SH3-like_dom_sf"/>
</dbReference>
<keyword evidence="5" id="KW-0268">Exocytosis</keyword>
<evidence type="ECO:0000256" key="3">
    <source>
        <dbReference type="ARBA" id="ARBA00022448"/>
    </source>
</evidence>
<evidence type="ECO:0000256" key="18">
    <source>
        <dbReference type="PROSITE-ProRule" id="PRU00192"/>
    </source>
</evidence>
<keyword evidence="2 18" id="KW-0728">SH3 domain</keyword>
<dbReference type="PANTHER" id="PTHR23158:SF54">
    <property type="entry name" value="TRANSPORT AND GOLGI ORGANIZATION PROTEIN 1 HOMOLOG"/>
    <property type="match status" value="1"/>
</dbReference>
<feature type="compositionally biased region" description="Polar residues" evidence="20">
    <location>
        <begin position="251"/>
        <end position="262"/>
    </location>
</feature>
<keyword evidence="7" id="KW-0812">Transmembrane</keyword>
<feature type="region of interest" description="Disordered" evidence="20">
    <location>
        <begin position="1193"/>
        <end position="1229"/>
    </location>
</feature>
<feature type="compositionally biased region" description="Acidic residues" evidence="20">
    <location>
        <begin position="448"/>
        <end position="466"/>
    </location>
</feature>
<evidence type="ECO:0000256" key="7">
    <source>
        <dbReference type="ARBA" id="ARBA00022692"/>
    </source>
</evidence>
<feature type="compositionally biased region" description="Basic and acidic residues" evidence="20">
    <location>
        <begin position="1193"/>
        <end position="1227"/>
    </location>
</feature>
<dbReference type="InterPro" id="IPR001452">
    <property type="entry name" value="SH3_domain"/>
</dbReference>
<dbReference type="EMBL" id="OW240913">
    <property type="protein sequence ID" value="CAH2254000.1"/>
    <property type="molecule type" value="Genomic_DNA"/>
</dbReference>
<keyword evidence="15" id="KW-0325">Glycoprotein</keyword>
<keyword evidence="9" id="KW-0256">Endoplasmic reticulum</keyword>
<keyword evidence="24" id="KW-1185">Reference proteome</keyword>
<evidence type="ECO:0000256" key="6">
    <source>
        <dbReference type="ARBA" id="ARBA00022553"/>
    </source>
</evidence>
<evidence type="ECO:0000313" key="23">
    <source>
        <dbReference type="EMBL" id="CAH2254000.1"/>
    </source>
</evidence>
<feature type="compositionally biased region" description="Polar residues" evidence="20">
    <location>
        <begin position="286"/>
        <end position="304"/>
    </location>
</feature>
<dbReference type="GO" id="GO:0006887">
    <property type="term" value="P:exocytosis"/>
    <property type="evidence" value="ECO:0007669"/>
    <property type="project" value="UniProtKB-KW"/>
</dbReference>
<evidence type="ECO:0000256" key="15">
    <source>
        <dbReference type="ARBA" id="ARBA00023180"/>
    </source>
</evidence>
<evidence type="ECO:0000256" key="19">
    <source>
        <dbReference type="SAM" id="Coils"/>
    </source>
</evidence>
<keyword evidence="8 21" id="KW-0732">Signal</keyword>
<protein>
    <recommendedName>
        <fullName evidence="17">Transport and Golgi organization protein 1 homolog</fullName>
    </recommendedName>
</protein>
<feature type="compositionally biased region" description="Acidic residues" evidence="20">
    <location>
        <begin position="1022"/>
        <end position="1031"/>
    </location>
</feature>
<dbReference type="Gene3D" id="2.30.30.40">
    <property type="entry name" value="SH3 Domains"/>
    <property type="match status" value="1"/>
</dbReference>
<keyword evidence="4" id="KW-0488">Methylation</keyword>
<evidence type="ECO:0000256" key="14">
    <source>
        <dbReference type="ARBA" id="ARBA00023136"/>
    </source>
</evidence>
<feature type="region of interest" description="Disordered" evidence="20">
    <location>
        <begin position="145"/>
        <end position="263"/>
    </location>
</feature>
<evidence type="ECO:0000256" key="1">
    <source>
        <dbReference type="ARBA" id="ARBA00004389"/>
    </source>
</evidence>
<evidence type="ECO:0000256" key="17">
    <source>
        <dbReference type="ARBA" id="ARBA00068894"/>
    </source>
</evidence>
<keyword evidence="14" id="KW-0472">Membrane</keyword>
<feature type="compositionally biased region" description="Pro residues" evidence="20">
    <location>
        <begin position="2192"/>
        <end position="2267"/>
    </location>
</feature>
<feature type="compositionally biased region" description="Acidic residues" evidence="20">
    <location>
        <begin position="895"/>
        <end position="913"/>
    </location>
</feature>
<feature type="region of interest" description="Disordered" evidence="20">
    <location>
        <begin position="577"/>
        <end position="636"/>
    </location>
</feature>
<feature type="compositionally biased region" description="Polar residues" evidence="20">
    <location>
        <begin position="2067"/>
        <end position="2080"/>
    </location>
</feature>
<feature type="compositionally biased region" description="Basic and acidic residues" evidence="20">
    <location>
        <begin position="953"/>
        <end position="967"/>
    </location>
</feature>
<keyword evidence="10" id="KW-0931">ER-Golgi transport</keyword>
<evidence type="ECO:0000256" key="13">
    <source>
        <dbReference type="ARBA" id="ARBA00023054"/>
    </source>
</evidence>
<comment type="similarity">
    <text evidence="16">Belongs to the MIA/OTOR family. Tango1 subfamily.</text>
</comment>